<feature type="transmembrane region" description="Helical" evidence="1">
    <location>
        <begin position="41"/>
        <end position="58"/>
    </location>
</feature>
<organism evidence="3 4">
    <name type="scientific">Lentinula lateritia</name>
    <dbReference type="NCBI Taxonomy" id="40482"/>
    <lineage>
        <taxon>Eukaryota</taxon>
        <taxon>Fungi</taxon>
        <taxon>Dikarya</taxon>
        <taxon>Basidiomycota</taxon>
        <taxon>Agaricomycotina</taxon>
        <taxon>Agaricomycetes</taxon>
        <taxon>Agaricomycetidae</taxon>
        <taxon>Agaricales</taxon>
        <taxon>Marasmiineae</taxon>
        <taxon>Omphalotaceae</taxon>
        <taxon>Lentinula</taxon>
    </lineage>
</organism>
<evidence type="ECO:0000313" key="3">
    <source>
        <dbReference type="EMBL" id="KAJ4493722.1"/>
    </source>
</evidence>
<keyword evidence="1" id="KW-0472">Membrane</keyword>
<proteinExistence type="predicted"/>
<comment type="caution">
    <text evidence="3">The sequence shown here is derived from an EMBL/GenBank/DDBJ whole genome shotgun (WGS) entry which is preliminary data.</text>
</comment>
<keyword evidence="1" id="KW-0812">Transmembrane</keyword>
<reference evidence="3" key="2">
    <citation type="journal article" date="2023" name="Proc. Natl. Acad. Sci. U.S.A.">
        <title>A global phylogenomic analysis of the shiitake genus Lentinula.</title>
        <authorList>
            <person name="Sierra-Patev S."/>
            <person name="Min B."/>
            <person name="Naranjo-Ortiz M."/>
            <person name="Looney B."/>
            <person name="Konkel Z."/>
            <person name="Slot J.C."/>
            <person name="Sakamoto Y."/>
            <person name="Steenwyk J.L."/>
            <person name="Rokas A."/>
            <person name="Carro J."/>
            <person name="Camarero S."/>
            <person name="Ferreira P."/>
            <person name="Molpeceres G."/>
            <person name="Ruiz-Duenas F.J."/>
            <person name="Serrano A."/>
            <person name="Henrissat B."/>
            <person name="Drula E."/>
            <person name="Hughes K.W."/>
            <person name="Mata J.L."/>
            <person name="Ishikawa N.K."/>
            <person name="Vargas-Isla R."/>
            <person name="Ushijima S."/>
            <person name="Smith C.A."/>
            <person name="Donoghue J."/>
            <person name="Ahrendt S."/>
            <person name="Andreopoulos W."/>
            <person name="He G."/>
            <person name="LaButti K."/>
            <person name="Lipzen A."/>
            <person name="Ng V."/>
            <person name="Riley R."/>
            <person name="Sandor L."/>
            <person name="Barry K."/>
            <person name="Martinez A.T."/>
            <person name="Xiao Y."/>
            <person name="Gibbons J.G."/>
            <person name="Terashima K."/>
            <person name="Grigoriev I.V."/>
            <person name="Hibbett D."/>
        </authorList>
    </citation>
    <scope>NUCLEOTIDE SEQUENCE</scope>
    <source>
        <strain evidence="3">Sp2 HRB7682 ss15</strain>
    </source>
</reference>
<evidence type="ECO:0000256" key="2">
    <source>
        <dbReference type="SAM" id="SignalP"/>
    </source>
</evidence>
<dbReference type="AlphaFoldDB" id="A0A9W9AZ10"/>
<dbReference type="EMBL" id="JANVFS010000003">
    <property type="protein sequence ID" value="KAJ4493722.1"/>
    <property type="molecule type" value="Genomic_DNA"/>
</dbReference>
<feature type="signal peptide" evidence="2">
    <location>
        <begin position="1"/>
        <end position="17"/>
    </location>
</feature>
<gene>
    <name evidence="3" type="ORF">C8J55DRAFT_499602</name>
</gene>
<keyword evidence="2" id="KW-0732">Signal</keyword>
<reference evidence="3" key="1">
    <citation type="submission" date="2022-08" db="EMBL/GenBank/DDBJ databases">
        <authorList>
            <consortium name="DOE Joint Genome Institute"/>
            <person name="Min B."/>
            <person name="Riley R."/>
            <person name="Sierra-Patev S."/>
            <person name="Naranjo-Ortiz M."/>
            <person name="Looney B."/>
            <person name="Konkel Z."/>
            <person name="Slot J.C."/>
            <person name="Sakamoto Y."/>
            <person name="Steenwyk J.L."/>
            <person name="Rokas A."/>
            <person name="Carro J."/>
            <person name="Camarero S."/>
            <person name="Ferreira P."/>
            <person name="Molpeceres G."/>
            <person name="Ruiz-Duenas F.J."/>
            <person name="Serrano A."/>
            <person name="Henrissat B."/>
            <person name="Drula E."/>
            <person name="Hughes K.W."/>
            <person name="Mata J.L."/>
            <person name="Ishikawa N.K."/>
            <person name="Vargas-Isla R."/>
            <person name="Ushijima S."/>
            <person name="Smith C.A."/>
            <person name="Ahrendt S."/>
            <person name="Andreopoulos W."/>
            <person name="He G."/>
            <person name="Labutti K."/>
            <person name="Lipzen A."/>
            <person name="Ng V."/>
            <person name="Sandor L."/>
            <person name="Barry K."/>
            <person name="Martinez A.T."/>
            <person name="Xiao Y."/>
            <person name="Gibbons J.G."/>
            <person name="Terashima K."/>
            <person name="Hibbett D.S."/>
            <person name="Grigoriev I.V."/>
        </authorList>
    </citation>
    <scope>NUCLEOTIDE SEQUENCE</scope>
    <source>
        <strain evidence="3">Sp2 HRB7682 ss15</strain>
    </source>
</reference>
<accession>A0A9W9AZ10</accession>
<dbReference type="Proteomes" id="UP001150238">
    <property type="component" value="Unassembled WGS sequence"/>
</dbReference>
<evidence type="ECO:0000256" key="1">
    <source>
        <dbReference type="SAM" id="Phobius"/>
    </source>
</evidence>
<name>A0A9W9AZ10_9AGAR</name>
<protein>
    <submittedName>
        <fullName evidence="3">Uncharacterized protein</fullName>
    </submittedName>
</protein>
<evidence type="ECO:0000313" key="4">
    <source>
        <dbReference type="Proteomes" id="UP001150238"/>
    </source>
</evidence>
<keyword evidence="1" id="KW-1133">Transmembrane helix</keyword>
<sequence length="83" mass="9050">MVAILLASLVLPGVVFPTPIIKDANSSTPFDSGSSTYTTAEIIWSCITTIFACTWIVVHPNVHYPLVSILGQGWYTPWHVPCC</sequence>
<feature type="chain" id="PRO_5040826713" evidence="2">
    <location>
        <begin position="18"/>
        <end position="83"/>
    </location>
</feature>